<keyword evidence="2" id="KW-1185">Reference proteome</keyword>
<gene>
    <name evidence="1" type="ORF">M406DRAFT_330721</name>
</gene>
<protein>
    <submittedName>
        <fullName evidence="1">Uncharacterized protein</fullName>
    </submittedName>
</protein>
<sequence length="111" mass="12178">MAWTCGQQEDEAYLRCLWRKRKATVDVGGLSAVVALSPARYSDDCMRCSSIMYNSTTGIRSGDPEGIQQRQATVTVEPVPGRGGAGLPPWRSFADELEDPMRRRLTAAVEA</sequence>
<reference evidence="1" key="1">
    <citation type="journal article" date="2020" name="Phytopathology">
        <title>Genome sequence of the chestnut blight fungus Cryphonectria parasitica EP155: A fundamental resource for an archetypical invasive plant pathogen.</title>
        <authorList>
            <person name="Crouch J.A."/>
            <person name="Dawe A."/>
            <person name="Aerts A."/>
            <person name="Barry K."/>
            <person name="Churchill A.C.L."/>
            <person name="Grimwood J."/>
            <person name="Hillman B."/>
            <person name="Milgroom M.G."/>
            <person name="Pangilinan J."/>
            <person name="Smith M."/>
            <person name="Salamov A."/>
            <person name="Schmutz J."/>
            <person name="Yadav J."/>
            <person name="Grigoriev I.V."/>
            <person name="Nuss D."/>
        </authorList>
    </citation>
    <scope>NUCLEOTIDE SEQUENCE</scope>
    <source>
        <strain evidence="1">EP155</strain>
    </source>
</reference>
<proteinExistence type="predicted"/>
<dbReference type="GeneID" id="63837681"/>
<organism evidence="1 2">
    <name type="scientific">Cryphonectria parasitica (strain ATCC 38755 / EP155)</name>
    <dbReference type="NCBI Taxonomy" id="660469"/>
    <lineage>
        <taxon>Eukaryota</taxon>
        <taxon>Fungi</taxon>
        <taxon>Dikarya</taxon>
        <taxon>Ascomycota</taxon>
        <taxon>Pezizomycotina</taxon>
        <taxon>Sordariomycetes</taxon>
        <taxon>Sordariomycetidae</taxon>
        <taxon>Diaporthales</taxon>
        <taxon>Cryphonectriaceae</taxon>
        <taxon>Cryphonectria-Endothia species complex</taxon>
        <taxon>Cryphonectria</taxon>
    </lineage>
</organism>
<name>A0A9P5CNQ9_CRYP1</name>
<dbReference type="EMBL" id="MU032348">
    <property type="protein sequence ID" value="KAF3764376.1"/>
    <property type="molecule type" value="Genomic_DNA"/>
</dbReference>
<dbReference type="AlphaFoldDB" id="A0A9P5CNQ9"/>
<evidence type="ECO:0000313" key="1">
    <source>
        <dbReference type="EMBL" id="KAF3764376.1"/>
    </source>
</evidence>
<dbReference type="RefSeq" id="XP_040775337.1">
    <property type="nucleotide sequence ID" value="XM_040920552.1"/>
</dbReference>
<dbReference type="Proteomes" id="UP000803844">
    <property type="component" value="Unassembled WGS sequence"/>
</dbReference>
<evidence type="ECO:0000313" key="2">
    <source>
        <dbReference type="Proteomes" id="UP000803844"/>
    </source>
</evidence>
<accession>A0A9P5CNQ9</accession>
<comment type="caution">
    <text evidence="1">The sequence shown here is derived from an EMBL/GenBank/DDBJ whole genome shotgun (WGS) entry which is preliminary data.</text>
</comment>